<dbReference type="InterPro" id="IPR027246">
    <property type="entry name" value="Porin_Euk/Tom40"/>
</dbReference>
<accession>A0A1D1YL14</accession>
<evidence type="ECO:0000256" key="2">
    <source>
        <dbReference type="ARBA" id="ARBA00009624"/>
    </source>
</evidence>
<evidence type="ECO:0000256" key="1">
    <source>
        <dbReference type="ARBA" id="ARBA00004370"/>
    </source>
</evidence>
<comment type="subcellular location">
    <subcellularLocation>
        <location evidence="1">Membrane</location>
    </subcellularLocation>
</comment>
<evidence type="ECO:0000256" key="8">
    <source>
        <dbReference type="ARBA" id="ARBA00023136"/>
    </source>
</evidence>
<evidence type="ECO:0000313" key="9">
    <source>
        <dbReference type="EMBL" id="JAT55336.1"/>
    </source>
</evidence>
<dbReference type="GO" id="GO:0015288">
    <property type="term" value="F:porin activity"/>
    <property type="evidence" value="ECO:0007669"/>
    <property type="project" value="UniProtKB-KW"/>
</dbReference>
<dbReference type="Pfam" id="PF01459">
    <property type="entry name" value="Porin_3"/>
    <property type="match status" value="1"/>
</dbReference>
<keyword evidence="7" id="KW-0626">Porin</keyword>
<dbReference type="EMBL" id="GDJX01012600">
    <property type="protein sequence ID" value="JAT55336.1"/>
    <property type="molecule type" value="Transcribed_RNA"/>
</dbReference>
<evidence type="ECO:0000256" key="3">
    <source>
        <dbReference type="ARBA" id="ARBA00022448"/>
    </source>
</evidence>
<keyword evidence="3" id="KW-0813">Transport</keyword>
<evidence type="ECO:0000256" key="6">
    <source>
        <dbReference type="ARBA" id="ARBA00023065"/>
    </source>
</evidence>
<dbReference type="PANTHER" id="PTHR11743">
    <property type="entry name" value="VOLTAGE-DEPENDENT ANION-SELECTIVE CHANNEL"/>
    <property type="match status" value="1"/>
</dbReference>
<name>A0A1D1YL14_9ARAE</name>
<dbReference type="FunFam" id="2.40.160.10:FF:000003">
    <property type="entry name" value="Outer mitochondrial membrane protein porin"/>
    <property type="match status" value="1"/>
</dbReference>
<comment type="similarity">
    <text evidence="2">Belongs to the eukaryotic mitochondrial porin (TC 1.B.8.1) family.</text>
</comment>
<keyword evidence="6" id="KW-0406">Ion transport</keyword>
<dbReference type="InterPro" id="IPR023614">
    <property type="entry name" value="Porin_dom_sf"/>
</dbReference>
<dbReference type="InterPro" id="IPR001925">
    <property type="entry name" value="Porin_Euk"/>
</dbReference>
<evidence type="ECO:0000256" key="4">
    <source>
        <dbReference type="ARBA" id="ARBA00022452"/>
    </source>
</evidence>
<keyword evidence="8" id="KW-0472">Membrane</keyword>
<dbReference type="GO" id="GO:0046930">
    <property type="term" value="C:pore complex"/>
    <property type="evidence" value="ECO:0007669"/>
    <property type="project" value="UniProtKB-KW"/>
</dbReference>
<evidence type="ECO:0000256" key="5">
    <source>
        <dbReference type="ARBA" id="ARBA00022692"/>
    </source>
</evidence>
<keyword evidence="5" id="KW-0812">Transmembrane</keyword>
<sequence>MAKGGPAPFSEIGKRARDLLTKDYNFDHKCVLTMSGDAGLGVTATGVKMNQLFIGDISTQYKMRHTSVDVKVDSNSNISSTVTAYNDVSGVKAAFSFKIPDHKSGKLDMQYLRNRAAINSSIGLTPTPLLEFAATTGSKELNIGAEIGFDTSSASFTKYNAGIGYTKEDFSASLILADKGETLKASYIHVVDPVKGTSVAAEMINRLNTYENTFTVGSSHALTPFTAVKTRFTNNGKLAVVCSQEWRPNSRLTISAEYDPKSVGAPSRVGVALSLKP</sequence>
<dbReference type="PANTHER" id="PTHR11743:SF27">
    <property type="entry name" value="MITOCHONDRIAL OUTER MEMBRANE PROTEIN PORIN 4"/>
    <property type="match status" value="1"/>
</dbReference>
<gene>
    <name evidence="9" type="primary">VDAC6_1</name>
    <name evidence="9" type="ORF">g.53186</name>
</gene>
<dbReference type="Gene3D" id="2.40.160.10">
    <property type="entry name" value="Porin"/>
    <property type="match status" value="1"/>
</dbReference>
<proteinExistence type="inferred from homology"/>
<keyword evidence="4" id="KW-1134">Transmembrane beta strand</keyword>
<protein>
    <submittedName>
        <fullName evidence="9">Mitochondrial outer membrane protein porin 6</fullName>
    </submittedName>
</protein>
<evidence type="ECO:0000256" key="7">
    <source>
        <dbReference type="ARBA" id="ARBA00023114"/>
    </source>
</evidence>
<reference evidence="9" key="1">
    <citation type="submission" date="2015-07" db="EMBL/GenBank/DDBJ databases">
        <title>Transcriptome Assembly of Anthurium amnicola.</title>
        <authorList>
            <person name="Suzuki J."/>
        </authorList>
    </citation>
    <scope>NUCLEOTIDE SEQUENCE</scope>
</reference>
<dbReference type="GO" id="GO:0005741">
    <property type="term" value="C:mitochondrial outer membrane"/>
    <property type="evidence" value="ECO:0007669"/>
    <property type="project" value="InterPro"/>
</dbReference>
<organism evidence="9">
    <name type="scientific">Anthurium amnicola</name>
    <dbReference type="NCBI Taxonomy" id="1678845"/>
    <lineage>
        <taxon>Eukaryota</taxon>
        <taxon>Viridiplantae</taxon>
        <taxon>Streptophyta</taxon>
        <taxon>Embryophyta</taxon>
        <taxon>Tracheophyta</taxon>
        <taxon>Spermatophyta</taxon>
        <taxon>Magnoliopsida</taxon>
        <taxon>Liliopsida</taxon>
        <taxon>Araceae</taxon>
        <taxon>Pothoideae</taxon>
        <taxon>Potheae</taxon>
        <taxon>Anthurium</taxon>
    </lineage>
</organism>
<dbReference type="AlphaFoldDB" id="A0A1D1YL14"/>
<dbReference type="CDD" id="cd07306">
    <property type="entry name" value="Porin3_VDAC"/>
    <property type="match status" value="1"/>
</dbReference>
<dbReference type="GO" id="GO:0008308">
    <property type="term" value="F:voltage-gated monoatomic anion channel activity"/>
    <property type="evidence" value="ECO:0007669"/>
    <property type="project" value="InterPro"/>
</dbReference>